<keyword evidence="2" id="KW-1185">Reference proteome</keyword>
<dbReference type="Proteomes" id="UP000677054">
    <property type="component" value="Unassembled WGS sequence"/>
</dbReference>
<protein>
    <submittedName>
        <fullName evidence="1">Uncharacterized protein</fullName>
    </submittedName>
</protein>
<evidence type="ECO:0000313" key="2">
    <source>
        <dbReference type="Proteomes" id="UP000677054"/>
    </source>
</evidence>
<name>A0A7R9FQC2_9CRUS</name>
<reference evidence="1" key="1">
    <citation type="submission" date="2020-11" db="EMBL/GenBank/DDBJ databases">
        <authorList>
            <person name="Tran Van P."/>
        </authorList>
    </citation>
    <scope>NUCLEOTIDE SEQUENCE</scope>
</reference>
<accession>A0A7R9FQC2</accession>
<organism evidence="1">
    <name type="scientific">Darwinula stevensoni</name>
    <dbReference type="NCBI Taxonomy" id="69355"/>
    <lineage>
        <taxon>Eukaryota</taxon>
        <taxon>Metazoa</taxon>
        <taxon>Ecdysozoa</taxon>
        <taxon>Arthropoda</taxon>
        <taxon>Crustacea</taxon>
        <taxon>Oligostraca</taxon>
        <taxon>Ostracoda</taxon>
        <taxon>Podocopa</taxon>
        <taxon>Podocopida</taxon>
        <taxon>Darwinulocopina</taxon>
        <taxon>Darwinuloidea</taxon>
        <taxon>Darwinulidae</taxon>
        <taxon>Darwinula</taxon>
    </lineage>
</organism>
<sequence>MAMGIGKSPEGMEPLTGSLLVELSILAPVGQDAVAEDLKAFAEQLKPLTLGACNVLKAENSLPESLFSQI</sequence>
<dbReference type="AlphaFoldDB" id="A0A7R9FQC2"/>
<dbReference type="EMBL" id="CAJPEV010003095">
    <property type="protein sequence ID" value="CAG0898906.1"/>
    <property type="molecule type" value="Genomic_DNA"/>
</dbReference>
<proteinExistence type="predicted"/>
<dbReference type="OrthoDB" id="10018982at2759"/>
<evidence type="ECO:0000313" key="1">
    <source>
        <dbReference type="EMBL" id="CAD7250828.1"/>
    </source>
</evidence>
<gene>
    <name evidence="1" type="ORF">DSTB1V02_LOCUS10597</name>
</gene>
<dbReference type="EMBL" id="LR902612">
    <property type="protein sequence ID" value="CAD7250828.1"/>
    <property type="molecule type" value="Genomic_DNA"/>
</dbReference>